<protein>
    <submittedName>
        <fullName evidence="2">Uncharacterized protein</fullName>
    </submittedName>
</protein>
<evidence type="ECO:0000313" key="3">
    <source>
        <dbReference type="Proteomes" id="UP000188342"/>
    </source>
</evidence>
<accession>A0A1R4IGX1</accession>
<gene>
    <name evidence="2" type="ORF">FM114_01790</name>
</gene>
<proteinExistence type="predicted"/>
<dbReference type="AlphaFoldDB" id="A0A1R4IGX1"/>
<evidence type="ECO:0000256" key="1">
    <source>
        <dbReference type="SAM" id="Phobius"/>
    </source>
</evidence>
<keyword evidence="1" id="KW-0472">Membrane</keyword>
<reference evidence="2 3" key="1">
    <citation type="submission" date="2017-02" db="EMBL/GenBank/DDBJ databases">
        <authorList>
            <person name="Peterson S.W."/>
        </authorList>
    </citation>
    <scope>NUCLEOTIDE SEQUENCE [LARGE SCALE GENOMIC DNA]</scope>
    <source>
        <strain evidence="2 3">LSP_Lj1</strain>
    </source>
</reference>
<keyword evidence="3" id="KW-1185">Reference proteome</keyword>
<sequence length="48" mass="5071">MIGGDTVKQNVTTDAVRPAFLFFAGCLAVGAVIYLAAKETRGRALEDI</sequence>
<feature type="transmembrane region" description="Helical" evidence="1">
    <location>
        <begin position="20"/>
        <end position="37"/>
    </location>
</feature>
<evidence type="ECO:0000313" key="2">
    <source>
        <dbReference type="EMBL" id="SJN19066.1"/>
    </source>
</evidence>
<keyword evidence="1" id="KW-0812">Transmembrane</keyword>
<name>A0A1R4IGX1_9ACTN</name>
<dbReference type="RefSeq" id="WP_179110552.1">
    <property type="nucleotide sequence ID" value="NZ_FUKQ01000007.1"/>
</dbReference>
<keyword evidence="1" id="KW-1133">Transmembrane helix</keyword>
<dbReference type="EMBL" id="FUKQ01000007">
    <property type="protein sequence ID" value="SJN19066.1"/>
    <property type="molecule type" value="Genomic_DNA"/>
</dbReference>
<dbReference type="Proteomes" id="UP000188342">
    <property type="component" value="Unassembled WGS sequence"/>
</dbReference>
<organism evidence="2 3">
    <name type="scientific">Luteococcus japonicus LSP_Lj1</name>
    <dbReference type="NCBI Taxonomy" id="1255658"/>
    <lineage>
        <taxon>Bacteria</taxon>
        <taxon>Bacillati</taxon>
        <taxon>Actinomycetota</taxon>
        <taxon>Actinomycetes</taxon>
        <taxon>Propionibacteriales</taxon>
        <taxon>Propionibacteriaceae</taxon>
        <taxon>Luteococcus</taxon>
    </lineage>
</organism>
<dbReference type="STRING" id="1255658.FM114_01790"/>